<reference evidence="2" key="2">
    <citation type="submission" date="2016-06" db="EMBL/GenBank/DDBJ databases">
        <title>The genome of a short-lived fish provides insights into sex chromosome evolution and the genetic control of aging.</title>
        <authorList>
            <person name="Reichwald K."/>
            <person name="Felder M."/>
            <person name="Petzold A."/>
            <person name="Koch P."/>
            <person name="Groth M."/>
            <person name="Platzer M."/>
        </authorList>
    </citation>
    <scope>NUCLEOTIDE SEQUENCE</scope>
    <source>
        <tissue evidence="2">Brain</tissue>
    </source>
</reference>
<feature type="non-terminal residue" evidence="2">
    <location>
        <position position="1"/>
    </location>
</feature>
<dbReference type="EMBL" id="HAEH01001620">
    <property type="protein sequence ID" value="SBR67259.1"/>
    <property type="molecule type" value="Transcribed_RNA"/>
</dbReference>
<feature type="non-terminal residue" evidence="2">
    <location>
        <position position="55"/>
    </location>
</feature>
<protein>
    <submittedName>
        <fullName evidence="2">Uncharacterized protein</fullName>
    </submittedName>
</protein>
<organism evidence="2">
    <name type="scientific">Nothobranchius rachovii</name>
    <name type="common">bluefin notho</name>
    <dbReference type="NCBI Taxonomy" id="451742"/>
    <lineage>
        <taxon>Eukaryota</taxon>
        <taxon>Metazoa</taxon>
        <taxon>Chordata</taxon>
        <taxon>Craniata</taxon>
        <taxon>Vertebrata</taxon>
        <taxon>Euteleostomi</taxon>
        <taxon>Actinopterygii</taxon>
        <taxon>Neopterygii</taxon>
        <taxon>Teleostei</taxon>
        <taxon>Neoteleostei</taxon>
        <taxon>Acanthomorphata</taxon>
        <taxon>Ovalentaria</taxon>
        <taxon>Atherinomorphae</taxon>
        <taxon>Cyprinodontiformes</taxon>
        <taxon>Nothobranchiidae</taxon>
        <taxon>Nothobranchius</taxon>
    </lineage>
</organism>
<evidence type="ECO:0000313" key="2">
    <source>
        <dbReference type="EMBL" id="SBR67259.1"/>
    </source>
</evidence>
<sequence length="55" mass="5731">TGSDQHHVWFWSSKPKLPGCKQVNLLGRLCRRSSDVGRVSSVAGGGSHPGSGVAS</sequence>
<gene>
    <name evidence="2" type="primary">Nfu_g_1_007928</name>
</gene>
<reference evidence="2" key="1">
    <citation type="submission" date="2016-05" db="EMBL/GenBank/DDBJ databases">
        <authorList>
            <person name="Lavstsen T."/>
            <person name="Jespersen J.S."/>
        </authorList>
    </citation>
    <scope>NUCLEOTIDE SEQUENCE</scope>
    <source>
        <tissue evidence="2">Brain</tissue>
    </source>
</reference>
<dbReference type="AlphaFoldDB" id="A0A1A8NEI0"/>
<feature type="region of interest" description="Disordered" evidence="1">
    <location>
        <begin position="36"/>
        <end position="55"/>
    </location>
</feature>
<name>A0A1A8NEI0_9TELE</name>
<evidence type="ECO:0000256" key="1">
    <source>
        <dbReference type="SAM" id="MobiDB-lite"/>
    </source>
</evidence>
<accession>A0A1A8NEI0</accession>
<proteinExistence type="predicted"/>